<dbReference type="SUPFAM" id="SSF53807">
    <property type="entry name" value="Helical backbone' metal receptor"/>
    <property type="match status" value="1"/>
</dbReference>
<dbReference type="Proteomes" id="UP000321514">
    <property type="component" value="Unassembled WGS sequence"/>
</dbReference>
<dbReference type="NCBIfam" id="NF038402">
    <property type="entry name" value="TroA_like"/>
    <property type="match status" value="1"/>
</dbReference>
<protein>
    <submittedName>
        <fullName evidence="3">Cobalamin-binding protein</fullName>
    </submittedName>
</protein>
<dbReference type="PANTHER" id="PTHR30535:SF34">
    <property type="entry name" value="MOLYBDATE-BINDING PROTEIN MOLA"/>
    <property type="match status" value="1"/>
</dbReference>
<organism evidence="3 4">
    <name type="scientific">Myxococcus fulvus</name>
    <dbReference type="NCBI Taxonomy" id="33"/>
    <lineage>
        <taxon>Bacteria</taxon>
        <taxon>Pseudomonadati</taxon>
        <taxon>Myxococcota</taxon>
        <taxon>Myxococcia</taxon>
        <taxon>Myxococcales</taxon>
        <taxon>Cystobacterineae</taxon>
        <taxon>Myxococcaceae</taxon>
        <taxon>Myxococcus</taxon>
    </lineage>
</organism>
<evidence type="ECO:0000259" key="2">
    <source>
        <dbReference type="PROSITE" id="PS50983"/>
    </source>
</evidence>
<dbReference type="InterPro" id="IPR054828">
    <property type="entry name" value="Vit_B12_bind_prot"/>
</dbReference>
<dbReference type="InterPro" id="IPR002491">
    <property type="entry name" value="ABC_transptr_periplasmic_BD"/>
</dbReference>
<gene>
    <name evidence="3" type="ORF">MFU01_05950</name>
</gene>
<keyword evidence="1" id="KW-0732">Signal</keyword>
<evidence type="ECO:0000256" key="1">
    <source>
        <dbReference type="ARBA" id="ARBA00022729"/>
    </source>
</evidence>
<dbReference type="Pfam" id="PF01497">
    <property type="entry name" value="Peripla_BP_2"/>
    <property type="match status" value="1"/>
</dbReference>
<name>A0A511SWM4_MYXFU</name>
<feature type="domain" description="Fe/B12 periplasmic-binding" evidence="2">
    <location>
        <begin position="58"/>
        <end position="310"/>
    </location>
</feature>
<evidence type="ECO:0000313" key="4">
    <source>
        <dbReference type="Proteomes" id="UP000321514"/>
    </source>
</evidence>
<dbReference type="GO" id="GO:0071281">
    <property type="term" value="P:cellular response to iron ion"/>
    <property type="evidence" value="ECO:0007669"/>
    <property type="project" value="TreeGrafter"/>
</dbReference>
<dbReference type="PROSITE" id="PS50983">
    <property type="entry name" value="FE_B12_PBP"/>
    <property type="match status" value="1"/>
</dbReference>
<dbReference type="Gene3D" id="3.40.50.1980">
    <property type="entry name" value="Nitrogenase molybdenum iron protein domain"/>
    <property type="match status" value="2"/>
</dbReference>
<dbReference type="PANTHER" id="PTHR30535">
    <property type="entry name" value="VITAMIN B12-BINDING PROTEIN"/>
    <property type="match status" value="1"/>
</dbReference>
<dbReference type="InterPro" id="IPR050902">
    <property type="entry name" value="ABC_Transporter_SBP"/>
</dbReference>
<dbReference type="AlphaFoldDB" id="A0A511SWM4"/>
<dbReference type="EMBL" id="BJXR01000010">
    <property type="protein sequence ID" value="GEN05558.1"/>
    <property type="molecule type" value="Genomic_DNA"/>
</dbReference>
<comment type="caution">
    <text evidence="3">The sequence shown here is derived from an EMBL/GenBank/DDBJ whole genome shotgun (WGS) entry which is preliminary data.</text>
</comment>
<accession>A0A511SWM4</accession>
<sequence>MAGLLRRVHYKALVTHSSVRDCPPMSPSRSFRLLGLALLILAGCQRSSPPPQEPGARRLVSLSPGITETLYALGAGSQVVGRSDYSSWPPEAQGVPKVGSTLAPNYEAIARLKPTLILDEQVKQAPAGSLAAVAPVKVLPWLTVDDVANGVRELGRQTGREAQANELAAKVESTLKRAPPKDAPRVLLVIGDAEAGLSSIWYIRKGSLHGAALEAAGARNSVAEDPGGPPNISVEQLMTLDPDIILVLLEGPVPTPEEEARQLAAWKQLSVLRAVKEGRVKLVAGPGVQSTGPRILDLVERLRASLRFDAKTP</sequence>
<evidence type="ECO:0000313" key="3">
    <source>
        <dbReference type="EMBL" id="GEN05558.1"/>
    </source>
</evidence>
<proteinExistence type="predicted"/>
<dbReference type="STRING" id="1334629.MFUL124B02_05450"/>
<reference evidence="3 4" key="1">
    <citation type="submission" date="2019-07" db="EMBL/GenBank/DDBJ databases">
        <title>Whole genome shotgun sequence of Myxococcus fulvus NBRC 100333.</title>
        <authorList>
            <person name="Hosoyama A."/>
            <person name="Uohara A."/>
            <person name="Ohji S."/>
            <person name="Ichikawa N."/>
        </authorList>
    </citation>
    <scope>NUCLEOTIDE SEQUENCE [LARGE SCALE GENOMIC DNA]</scope>
    <source>
        <strain evidence="3 4">NBRC 100333</strain>
    </source>
</reference>